<comment type="similarity">
    <text evidence="2">Belongs to the TAF4 family.</text>
</comment>
<dbReference type="SUPFAM" id="SSF47113">
    <property type="entry name" value="Histone-fold"/>
    <property type="match status" value="1"/>
</dbReference>
<dbReference type="Gene3D" id="1.10.20.10">
    <property type="entry name" value="Histone, subunit A"/>
    <property type="match status" value="1"/>
</dbReference>
<dbReference type="CDD" id="cd08045">
    <property type="entry name" value="HFD_TAF4"/>
    <property type="match status" value="1"/>
</dbReference>
<evidence type="ECO:0000256" key="1">
    <source>
        <dbReference type="ARBA" id="ARBA00004123"/>
    </source>
</evidence>
<dbReference type="PANTHER" id="PTHR15138">
    <property type="entry name" value="TRANSCRIPTION INITIATION FACTOR TFIID SUBUNIT 4"/>
    <property type="match status" value="1"/>
</dbReference>
<feature type="region of interest" description="Disordered" evidence="6">
    <location>
        <begin position="172"/>
        <end position="194"/>
    </location>
</feature>
<dbReference type="InterPro" id="IPR037249">
    <property type="entry name" value="TAFH/NHR1_dom_sf"/>
</dbReference>
<dbReference type="Proteomes" id="UP000694865">
    <property type="component" value="Unplaced"/>
</dbReference>
<comment type="subcellular location">
    <subcellularLocation>
        <location evidence="1">Nucleus</location>
    </subcellularLocation>
</comment>
<organism evidence="9 10">
    <name type="scientific">Saccoglossus kowalevskii</name>
    <name type="common">Acorn worm</name>
    <dbReference type="NCBI Taxonomy" id="10224"/>
    <lineage>
        <taxon>Eukaryota</taxon>
        <taxon>Metazoa</taxon>
        <taxon>Hemichordata</taxon>
        <taxon>Enteropneusta</taxon>
        <taxon>Harrimaniidae</taxon>
        <taxon>Saccoglossus</taxon>
    </lineage>
</organism>
<dbReference type="Pfam" id="PF05236">
    <property type="entry name" value="TAF4"/>
    <property type="match status" value="1"/>
</dbReference>
<evidence type="ECO:0000259" key="8">
    <source>
        <dbReference type="Pfam" id="PF07531"/>
    </source>
</evidence>
<accession>A0ABM0GXS9</accession>
<evidence type="ECO:0000256" key="6">
    <source>
        <dbReference type="SAM" id="MobiDB-lite"/>
    </source>
</evidence>
<feature type="compositionally biased region" description="Polar residues" evidence="6">
    <location>
        <begin position="453"/>
        <end position="470"/>
    </location>
</feature>
<dbReference type="GeneID" id="100371641"/>
<feature type="compositionally biased region" description="Basic and acidic residues" evidence="6">
    <location>
        <begin position="886"/>
        <end position="902"/>
    </location>
</feature>
<keyword evidence="3" id="KW-0805">Transcription regulation</keyword>
<dbReference type="Pfam" id="PF07531">
    <property type="entry name" value="TAFH"/>
    <property type="match status" value="1"/>
</dbReference>
<dbReference type="InterPro" id="IPR003894">
    <property type="entry name" value="TAFH_NHR1"/>
</dbReference>
<evidence type="ECO:0000313" key="9">
    <source>
        <dbReference type="Proteomes" id="UP000694865"/>
    </source>
</evidence>
<reference evidence="10" key="1">
    <citation type="submission" date="2025-08" db="UniProtKB">
        <authorList>
            <consortium name="RefSeq"/>
        </authorList>
    </citation>
    <scope>IDENTIFICATION</scope>
    <source>
        <tissue evidence="10">Testes</tissue>
    </source>
</reference>
<feature type="compositionally biased region" description="Low complexity" evidence="6">
    <location>
        <begin position="81"/>
        <end position="92"/>
    </location>
</feature>
<feature type="domain" description="Transcription initiation factor TFIID component TAF4 C-terminal" evidence="7">
    <location>
        <begin position="746"/>
        <end position="997"/>
    </location>
</feature>
<feature type="compositionally biased region" description="Low complexity" evidence="6">
    <location>
        <begin position="938"/>
        <end position="963"/>
    </location>
</feature>
<name>A0ABM0GXS9_SACKO</name>
<dbReference type="SUPFAM" id="SSF158553">
    <property type="entry name" value="TAFH domain-like"/>
    <property type="match status" value="1"/>
</dbReference>
<evidence type="ECO:0000259" key="7">
    <source>
        <dbReference type="Pfam" id="PF05236"/>
    </source>
</evidence>
<evidence type="ECO:0000256" key="3">
    <source>
        <dbReference type="ARBA" id="ARBA00023015"/>
    </source>
</evidence>
<dbReference type="Gene3D" id="1.20.120.1110">
    <property type="entry name" value="TAFH/NHR1 domain"/>
    <property type="match status" value="1"/>
</dbReference>
<dbReference type="InterPro" id="IPR007900">
    <property type="entry name" value="TAF4_C"/>
</dbReference>
<protein>
    <submittedName>
        <fullName evidence="10">Transcription initiation factor TFIID subunit 4-like</fullName>
    </submittedName>
</protein>
<feature type="domain" description="TAFH" evidence="8">
    <location>
        <begin position="564"/>
        <end position="599"/>
    </location>
</feature>
<keyword evidence="9" id="KW-1185">Reference proteome</keyword>
<feature type="region of interest" description="Disordered" evidence="6">
    <location>
        <begin position="424"/>
        <end position="470"/>
    </location>
</feature>
<dbReference type="InterPro" id="IPR045144">
    <property type="entry name" value="TAF4"/>
</dbReference>
<feature type="compositionally biased region" description="Low complexity" evidence="6">
    <location>
        <begin position="424"/>
        <end position="452"/>
    </location>
</feature>
<gene>
    <name evidence="10" type="primary">LOC100371641</name>
</gene>
<evidence type="ECO:0000313" key="10">
    <source>
        <dbReference type="RefSeq" id="XP_002739729.1"/>
    </source>
</evidence>
<evidence type="ECO:0000256" key="5">
    <source>
        <dbReference type="ARBA" id="ARBA00023242"/>
    </source>
</evidence>
<sequence length="1000" mass="107211">MASADSSLEDILTSEVDESAVSALVGSLESQLAAQIAGVPQGQVSANSVTNNHVGDVPITSTNIVQSAQSALQKAVVLGNTRNSNSNSLSNSPVTIVDQTKNGSNNQSVTINSVVSSGVTTPTAVVAPTTMPQQNATSTATTCVRIITLPSTNVTGRHVLTTQHLANSTKATTVTSSSPLNVGARTSVSGSSANTTTPTVVRIVTTQGIQTNVPSSTTPVVSSVQNLNTKVLTTQGITPPVKLTVREQLAHHQINKQTNVPQVILKRESNTPPQQTMSIAQSTGTVVKSTVSNTPQYVTVNVPGQGAITIPTSSLSGNTRVISTSQPQLQHKVLTPPRFVSAPIRIAAAPQAIAPRPTGIPLSQGLTLPPGMMLVKQEGGNYLIQNTAVAGTLQAKPNACSVPGTATYRFTTVQPGTQVVTGPPQVSMHQQPSVHQQQVVTMQQQHHQQQQQPAGSVQKSGSNIAASSHLQTQSPIVIQHMQKGISNNPPNATTSTQSVPMTTITSVPLSSGVAMPTTSIPSISTASQVVSSTAPGTIIPTPTTTTTTLGAQTIIPVPQSAMENVKKCRNFLTTLIKLASNQPAETIRNVKDLVQSLIRSLPLLRQTLHKSPIQGLTAPMLTSTGLNAATITVTSTTAGTSTAMPVTNTITLTQQQLQQLQQQQKLQQMQKLQQDQLGKLQHSKHVGARHIVVTQHGTSVDGVTTASNFTAATAKSFKGHHPVTFTSPSHKDRAKYSSTFKDDDDINDVASMAGVNLSEESARILATNAEFIGTQLRSCKDEHFLHSGPLQKRISDICKKFGLDEPSSEMSNIISHATQERLKTLVEKLALIAQHRMEVYKNDSRYEMTDDIKSKLRFFEQLDALERKRHDEQEREMLLRAAKSRSRQEDPEQLRLKQKAKEMQQMEMEQMRKRDANMTALLAIGPRKKRKIDSPIPGSSSSFSQGGGNNSTVNSSSSSSLGNRPQIKRVKRVNLRDLVFLLEQEKETKKSTLLYKAFLK</sequence>
<proteinExistence type="inferred from homology"/>
<feature type="compositionally biased region" description="Polar residues" evidence="6">
    <location>
        <begin position="93"/>
        <end position="107"/>
    </location>
</feature>
<evidence type="ECO:0000256" key="2">
    <source>
        <dbReference type="ARBA" id="ARBA00006178"/>
    </source>
</evidence>
<dbReference type="InterPro" id="IPR009072">
    <property type="entry name" value="Histone-fold"/>
</dbReference>
<dbReference type="PANTHER" id="PTHR15138:SF14">
    <property type="entry name" value="TRANSCRIPTION INITIATION FACTOR TFIID SUBUNIT 4"/>
    <property type="match status" value="1"/>
</dbReference>
<feature type="region of interest" description="Disordered" evidence="6">
    <location>
        <begin position="924"/>
        <end position="965"/>
    </location>
</feature>
<keyword evidence="5" id="KW-0539">Nucleus</keyword>
<dbReference type="RefSeq" id="XP_002739729.1">
    <property type="nucleotide sequence ID" value="XM_002739683.2"/>
</dbReference>
<keyword evidence="4" id="KW-0804">Transcription</keyword>
<feature type="region of interest" description="Disordered" evidence="6">
    <location>
        <begin position="880"/>
        <end position="902"/>
    </location>
</feature>
<feature type="region of interest" description="Disordered" evidence="6">
    <location>
        <begin position="81"/>
        <end position="107"/>
    </location>
</feature>
<evidence type="ECO:0000256" key="4">
    <source>
        <dbReference type="ARBA" id="ARBA00023163"/>
    </source>
</evidence>